<dbReference type="AlphaFoldDB" id="A0A0V1BLK0"/>
<dbReference type="Proteomes" id="UP000054776">
    <property type="component" value="Unassembled WGS sequence"/>
</dbReference>
<dbReference type="InParanoid" id="A0A0V1BLK0"/>
<feature type="transmembrane region" description="Helical" evidence="1">
    <location>
        <begin position="36"/>
        <end position="61"/>
    </location>
</feature>
<keyword evidence="1" id="KW-0472">Membrane</keyword>
<keyword evidence="3" id="KW-1185">Reference proteome</keyword>
<keyword evidence="1" id="KW-1133">Transmembrane helix</keyword>
<reference evidence="2 3" key="1">
    <citation type="submission" date="2015-01" db="EMBL/GenBank/DDBJ databases">
        <title>Evolution of Trichinella species and genotypes.</title>
        <authorList>
            <person name="Korhonen P.K."/>
            <person name="Edoardo P."/>
            <person name="Giuseppe L.R."/>
            <person name="Gasser R.B."/>
        </authorList>
    </citation>
    <scope>NUCLEOTIDE SEQUENCE [LARGE SCALE GENOMIC DNA]</scope>
    <source>
        <strain evidence="2">ISS3</strain>
    </source>
</reference>
<comment type="caution">
    <text evidence="2">The sequence shown here is derived from an EMBL/GenBank/DDBJ whole genome shotgun (WGS) entry which is preliminary data.</text>
</comment>
<name>A0A0V1BLK0_TRISP</name>
<dbReference type="EMBL" id="JYDH01000030">
    <property type="protein sequence ID" value="KRY37783.1"/>
    <property type="molecule type" value="Genomic_DNA"/>
</dbReference>
<evidence type="ECO:0000313" key="2">
    <source>
        <dbReference type="EMBL" id="KRY37783.1"/>
    </source>
</evidence>
<organism evidence="2 3">
    <name type="scientific">Trichinella spiralis</name>
    <name type="common">Trichina worm</name>
    <dbReference type="NCBI Taxonomy" id="6334"/>
    <lineage>
        <taxon>Eukaryota</taxon>
        <taxon>Metazoa</taxon>
        <taxon>Ecdysozoa</taxon>
        <taxon>Nematoda</taxon>
        <taxon>Enoplea</taxon>
        <taxon>Dorylaimia</taxon>
        <taxon>Trichinellida</taxon>
        <taxon>Trichinellidae</taxon>
        <taxon>Trichinella</taxon>
    </lineage>
</organism>
<gene>
    <name evidence="2" type="ORF">T01_13377</name>
</gene>
<evidence type="ECO:0000256" key="1">
    <source>
        <dbReference type="SAM" id="Phobius"/>
    </source>
</evidence>
<proteinExistence type="predicted"/>
<keyword evidence="1" id="KW-0812">Transmembrane</keyword>
<sequence>MITIIISNSKRITSDKVYPTEKKSAMPTNNNQLQQYNIILSPVSALLNMLSVLVVMIIIHVDLWAS</sequence>
<evidence type="ECO:0000313" key="3">
    <source>
        <dbReference type="Proteomes" id="UP000054776"/>
    </source>
</evidence>
<accession>A0A0V1BLK0</accession>
<protein>
    <submittedName>
        <fullName evidence="2">Uncharacterized protein</fullName>
    </submittedName>
</protein>